<dbReference type="GO" id="GO:1990904">
    <property type="term" value="C:ribonucleoprotein complex"/>
    <property type="evidence" value="ECO:0007669"/>
    <property type="project" value="UniProtKB-KW"/>
</dbReference>
<organism evidence="8">
    <name type="scientific">Schimmelmannia schousboei</name>
    <dbReference type="NCBI Taxonomy" id="173468"/>
    <lineage>
        <taxon>Eukaryota</taxon>
        <taxon>Rhodophyta</taxon>
        <taxon>Florideophyceae</taxon>
        <taxon>Rhodymeniophycidae</taxon>
        <taxon>Acrosymphytales</taxon>
        <taxon>Schimmelmanniaceae</taxon>
        <taxon>Schimmelmannia</taxon>
    </lineage>
</organism>
<evidence type="ECO:0000256" key="1">
    <source>
        <dbReference type="ARBA" id="ARBA00010605"/>
    </source>
</evidence>
<name>A0A1C9C905_9FLOR</name>
<evidence type="ECO:0000256" key="2">
    <source>
        <dbReference type="ARBA" id="ARBA00022730"/>
    </source>
</evidence>
<accession>A0A1C9C905</accession>
<keyword evidence="8" id="KW-0934">Plastid</keyword>
<protein>
    <recommendedName>
        <fullName evidence="6">50S ribosomal protein L9, chloroplastic</fullName>
    </recommendedName>
</protein>
<dbReference type="PANTHER" id="PTHR21368">
    <property type="entry name" value="50S RIBOSOMAL PROTEIN L9"/>
    <property type="match status" value="1"/>
</dbReference>
<keyword evidence="4 8" id="KW-0689">Ribosomal protein</keyword>
<dbReference type="Gene3D" id="3.40.5.10">
    <property type="entry name" value="Ribosomal protein L9, N-terminal domain"/>
    <property type="match status" value="1"/>
</dbReference>
<dbReference type="RefSeq" id="YP_009295904.1">
    <property type="nucleotide sequence ID" value="NC_031168.1"/>
</dbReference>
<dbReference type="InterPro" id="IPR020070">
    <property type="entry name" value="Ribosomal_bL9_N"/>
</dbReference>
<reference evidence="8" key="1">
    <citation type="journal article" date="2016" name="BMC Biol.">
        <title>Parallel evolution of highly conserved plastid genome architecture in red seaweeds and seed plants.</title>
        <authorList>
            <person name="Lee J."/>
            <person name="Cho C.H."/>
            <person name="Park S.I."/>
            <person name="Choi J.W."/>
            <person name="Song H.S."/>
            <person name="West J.A."/>
            <person name="Bhattacharya D."/>
            <person name="Yoon H.S."/>
        </authorList>
    </citation>
    <scope>NUCLEOTIDE SEQUENCE</scope>
</reference>
<evidence type="ECO:0000256" key="5">
    <source>
        <dbReference type="ARBA" id="ARBA00023274"/>
    </source>
</evidence>
<dbReference type="SUPFAM" id="SSF55658">
    <property type="entry name" value="L9 N-domain-like"/>
    <property type="match status" value="1"/>
</dbReference>
<proteinExistence type="inferred from homology"/>
<sequence length="154" mass="17852">MKKNINIIVKKNIASLGKKGDMKTVALGYALNYLIPNKMAEIATKGKIKHINMFKNIEQQKIQQNQYKAEKLKKDLDQITKISIKKKMGEQHQIFGSVTDKEILKLIFEYTGKQFEKKQLNIHDIKKSGLYFINIQILDNIQTQLKLHVVPEDI</sequence>
<dbReference type="InterPro" id="IPR020069">
    <property type="entry name" value="Ribosomal_bL9_C"/>
</dbReference>
<evidence type="ECO:0000313" key="8">
    <source>
        <dbReference type="EMBL" id="AOM64839.1"/>
    </source>
</evidence>
<evidence type="ECO:0000256" key="6">
    <source>
        <dbReference type="ARBA" id="ARBA00035427"/>
    </source>
</evidence>
<keyword evidence="5" id="KW-0687">Ribonucleoprotein</keyword>
<dbReference type="SUPFAM" id="SSF55653">
    <property type="entry name" value="Ribosomal protein L9 C-domain"/>
    <property type="match status" value="1"/>
</dbReference>
<dbReference type="PROSITE" id="PS00651">
    <property type="entry name" value="RIBOSOMAL_L9"/>
    <property type="match status" value="1"/>
</dbReference>
<feature type="domain" description="Ribosomal protein L9" evidence="7">
    <location>
        <begin position="17"/>
        <end position="44"/>
    </location>
</feature>
<geneLocation type="plastid" evidence="8"/>
<dbReference type="InterPro" id="IPR020594">
    <property type="entry name" value="Ribosomal_bL9_bac/chp"/>
</dbReference>
<gene>
    <name evidence="8" type="primary">rpl9</name>
    <name evidence="8" type="ORF">Schim_158</name>
</gene>
<dbReference type="InterPro" id="IPR036791">
    <property type="entry name" value="Ribosomal_bL9_C_sf"/>
</dbReference>
<dbReference type="InterPro" id="IPR009027">
    <property type="entry name" value="Ribosomal_bL9/RNase_H1_N"/>
</dbReference>
<dbReference type="GO" id="GO:0005840">
    <property type="term" value="C:ribosome"/>
    <property type="evidence" value="ECO:0007669"/>
    <property type="project" value="UniProtKB-KW"/>
</dbReference>
<evidence type="ECO:0000256" key="3">
    <source>
        <dbReference type="ARBA" id="ARBA00022884"/>
    </source>
</evidence>
<dbReference type="InterPro" id="IPR000244">
    <property type="entry name" value="Ribosomal_bL9"/>
</dbReference>
<dbReference type="GeneID" id="29071289"/>
<comment type="similarity">
    <text evidence="1">Belongs to the bacterial ribosomal protein bL9 family.</text>
</comment>
<keyword evidence="2" id="KW-0699">rRNA-binding</keyword>
<dbReference type="AlphaFoldDB" id="A0A1C9C905"/>
<dbReference type="HAMAP" id="MF_00503">
    <property type="entry name" value="Ribosomal_bL9"/>
    <property type="match status" value="1"/>
</dbReference>
<dbReference type="GO" id="GO:0019843">
    <property type="term" value="F:rRNA binding"/>
    <property type="evidence" value="ECO:0007669"/>
    <property type="project" value="UniProtKB-KW"/>
</dbReference>
<dbReference type="GO" id="GO:0006412">
    <property type="term" value="P:translation"/>
    <property type="evidence" value="ECO:0007669"/>
    <property type="project" value="InterPro"/>
</dbReference>
<dbReference type="Gene3D" id="3.10.430.100">
    <property type="entry name" value="Ribosomal protein L9, C-terminal domain"/>
    <property type="match status" value="1"/>
</dbReference>
<keyword evidence="3" id="KW-0694">RNA-binding</keyword>
<dbReference type="Pfam" id="PF03948">
    <property type="entry name" value="Ribosomal_L9_C"/>
    <property type="match status" value="1"/>
</dbReference>
<dbReference type="EMBL" id="KX284711">
    <property type="protein sequence ID" value="AOM64839.1"/>
    <property type="molecule type" value="Genomic_DNA"/>
</dbReference>
<evidence type="ECO:0000259" key="7">
    <source>
        <dbReference type="PROSITE" id="PS00651"/>
    </source>
</evidence>
<dbReference type="GO" id="GO:0003735">
    <property type="term" value="F:structural constituent of ribosome"/>
    <property type="evidence" value="ECO:0007669"/>
    <property type="project" value="InterPro"/>
</dbReference>
<dbReference type="InterPro" id="IPR036935">
    <property type="entry name" value="Ribosomal_bL9_N_sf"/>
</dbReference>
<evidence type="ECO:0000256" key="4">
    <source>
        <dbReference type="ARBA" id="ARBA00022980"/>
    </source>
</evidence>
<dbReference type="NCBIfam" id="TIGR00158">
    <property type="entry name" value="L9"/>
    <property type="match status" value="1"/>
</dbReference>
<dbReference type="Pfam" id="PF01281">
    <property type="entry name" value="Ribosomal_L9_N"/>
    <property type="match status" value="1"/>
</dbReference>